<name>A0AAD4ZCR2_PRUDU</name>
<keyword evidence="3" id="KW-1185">Reference proteome</keyword>
<sequence>MSWHLLSWPSMLALTGLGRPLLRPPHTWVRPYEYLVSTIAKESLRHDIRISIPLEVLIRQFRLLDTLPPRIPMSSDASLDTQLATPHLESSMRKRTNEVDLQAQLDQLRVDMTKVQEHNNQLHVQNTDLKEDYRRLTSKREEAQQ</sequence>
<reference evidence="2 3" key="1">
    <citation type="journal article" date="2022" name="G3 (Bethesda)">
        <title>Whole-genome sequence and methylome profiling of the almond [Prunus dulcis (Mill.) D.A. Webb] cultivar 'Nonpareil'.</title>
        <authorList>
            <person name="D'Amico-Willman K.M."/>
            <person name="Ouma W.Z."/>
            <person name="Meulia T."/>
            <person name="Sideli G.M."/>
            <person name="Gradziel T.M."/>
            <person name="Fresnedo-Ramirez J."/>
        </authorList>
    </citation>
    <scope>NUCLEOTIDE SEQUENCE [LARGE SCALE GENOMIC DNA]</scope>
    <source>
        <strain evidence="2">Clone GOH B32 T37-40</strain>
    </source>
</reference>
<feature type="signal peptide" evidence="1">
    <location>
        <begin position="1"/>
        <end position="18"/>
    </location>
</feature>
<comment type="caution">
    <text evidence="2">The sequence shown here is derived from an EMBL/GenBank/DDBJ whole genome shotgun (WGS) entry which is preliminary data.</text>
</comment>
<feature type="chain" id="PRO_5042099395" evidence="1">
    <location>
        <begin position="19"/>
        <end position="145"/>
    </location>
</feature>
<accession>A0AAD4ZCR2</accession>
<dbReference type="EMBL" id="JAJFAZ020000002">
    <property type="protein sequence ID" value="KAI5341962.1"/>
    <property type="molecule type" value="Genomic_DNA"/>
</dbReference>
<organism evidence="2 3">
    <name type="scientific">Prunus dulcis</name>
    <name type="common">Almond</name>
    <name type="synonym">Amygdalus dulcis</name>
    <dbReference type="NCBI Taxonomy" id="3755"/>
    <lineage>
        <taxon>Eukaryota</taxon>
        <taxon>Viridiplantae</taxon>
        <taxon>Streptophyta</taxon>
        <taxon>Embryophyta</taxon>
        <taxon>Tracheophyta</taxon>
        <taxon>Spermatophyta</taxon>
        <taxon>Magnoliopsida</taxon>
        <taxon>eudicotyledons</taxon>
        <taxon>Gunneridae</taxon>
        <taxon>Pentapetalae</taxon>
        <taxon>rosids</taxon>
        <taxon>fabids</taxon>
        <taxon>Rosales</taxon>
        <taxon>Rosaceae</taxon>
        <taxon>Amygdaloideae</taxon>
        <taxon>Amygdaleae</taxon>
        <taxon>Prunus</taxon>
    </lineage>
</organism>
<dbReference type="Proteomes" id="UP001054821">
    <property type="component" value="Chromosome 2"/>
</dbReference>
<evidence type="ECO:0000256" key="1">
    <source>
        <dbReference type="SAM" id="SignalP"/>
    </source>
</evidence>
<keyword evidence="1" id="KW-0732">Signal</keyword>
<gene>
    <name evidence="2" type="ORF">L3X38_009837</name>
</gene>
<evidence type="ECO:0000313" key="2">
    <source>
        <dbReference type="EMBL" id="KAI5341962.1"/>
    </source>
</evidence>
<protein>
    <submittedName>
        <fullName evidence="2">Uncharacterized protein</fullName>
    </submittedName>
</protein>
<evidence type="ECO:0000313" key="3">
    <source>
        <dbReference type="Proteomes" id="UP001054821"/>
    </source>
</evidence>
<dbReference type="AlphaFoldDB" id="A0AAD4ZCR2"/>
<proteinExistence type="predicted"/>